<dbReference type="PANTHER" id="PTHR38015:SF1">
    <property type="entry name" value="OPINE DEHYDROGENASE DOMAIN-CONTAINING PROTEIN"/>
    <property type="match status" value="1"/>
</dbReference>
<comment type="caution">
    <text evidence="5">The sequence shown here is derived from an EMBL/GenBank/DDBJ whole genome shotgun (WGS) entry which is preliminary data.</text>
</comment>
<sequence length="393" mass="43271">MDFPFRYSAAILGAGPAGFALAADLQNHGTETLVYSHPEHQQHARQVQARGCLAVDGVFRCVQNVHITTDMAEAVQFSRILVLAVPSSAQESILQLLRPFDLSQHTIIAVPGNLFSLVNGLRVANVLETNLSPYSCRMDDQGRLLVFGKKKRVFIAALHRDRVRYSEVQAVFPRVDLRWCTIIEACLCNINGTFHPPLVLLNAGRIEDTAGDFLSYRDGLTRSVANAMEAIDLVRSKIGAAFGLRIGSSLQISNECYDQHFEDLVDLGRHSPPHNKLRAPPTIRNRNISEDVADLLVAWHCLAQKLGIDASPITAVIVMAQMVMGEDYMRTGRNLAKLKLEHVSRDELVRRFAALPVGAPVDAMPSGYKTWHGLQPRPSEFAAECGGIASSDE</sequence>
<evidence type="ECO:0000259" key="4">
    <source>
        <dbReference type="Pfam" id="PF02317"/>
    </source>
</evidence>
<evidence type="ECO:0000256" key="1">
    <source>
        <dbReference type="ARBA" id="ARBA00023002"/>
    </source>
</evidence>
<dbReference type="InterPro" id="IPR013328">
    <property type="entry name" value="6PGD_dom2"/>
</dbReference>
<dbReference type="Proteomes" id="UP001059893">
    <property type="component" value="Unassembled WGS sequence"/>
</dbReference>
<gene>
    <name evidence="5" type="ORF">MCOR33_004359</name>
</gene>
<dbReference type="Pfam" id="PF01210">
    <property type="entry name" value="NAD_Gly3P_dh_N"/>
    <property type="match status" value="1"/>
</dbReference>
<accession>A0ABQ8NNX5</accession>
<dbReference type="InterPro" id="IPR011128">
    <property type="entry name" value="G3P_DH_NAD-dep_N"/>
</dbReference>
<evidence type="ECO:0000259" key="3">
    <source>
        <dbReference type="Pfam" id="PF01210"/>
    </source>
</evidence>
<feature type="domain" description="Glycerol-3-phosphate dehydrogenase NAD-dependent N-terminal" evidence="3">
    <location>
        <begin position="10"/>
        <end position="110"/>
    </location>
</feature>
<name>A0ABQ8NNX5_PYRGI</name>
<feature type="domain" description="Opine dehydrogenase" evidence="4">
    <location>
        <begin position="181"/>
        <end position="324"/>
    </location>
</feature>
<dbReference type="InterPro" id="IPR051729">
    <property type="entry name" value="Opine/Lysopine_DH"/>
</dbReference>
<dbReference type="SUPFAM" id="SSF48179">
    <property type="entry name" value="6-phosphogluconate dehydrogenase C-terminal domain-like"/>
    <property type="match status" value="1"/>
</dbReference>
<protein>
    <recommendedName>
        <fullName evidence="7">NAD/NADP octopine/nopaline dehydrogenase</fullName>
    </recommendedName>
</protein>
<dbReference type="Gene3D" id="3.40.50.720">
    <property type="entry name" value="NAD(P)-binding Rossmann-like Domain"/>
    <property type="match status" value="1"/>
</dbReference>
<keyword evidence="6" id="KW-1185">Reference proteome</keyword>
<dbReference type="InterPro" id="IPR003421">
    <property type="entry name" value="Opine_DH"/>
</dbReference>
<evidence type="ECO:0000313" key="5">
    <source>
        <dbReference type="EMBL" id="KAI6299769.1"/>
    </source>
</evidence>
<dbReference type="InterPro" id="IPR036291">
    <property type="entry name" value="NAD(P)-bd_dom_sf"/>
</dbReference>
<dbReference type="Pfam" id="PF02317">
    <property type="entry name" value="Octopine_DH"/>
    <property type="match status" value="1"/>
</dbReference>
<comment type="catalytic activity">
    <reaction evidence="2">
        <text>sn-glycerol 3-phosphate + NAD(+) = dihydroxyacetone phosphate + NADH + H(+)</text>
        <dbReference type="Rhea" id="RHEA:11092"/>
        <dbReference type="ChEBI" id="CHEBI:15378"/>
        <dbReference type="ChEBI" id="CHEBI:57540"/>
        <dbReference type="ChEBI" id="CHEBI:57597"/>
        <dbReference type="ChEBI" id="CHEBI:57642"/>
        <dbReference type="ChEBI" id="CHEBI:57945"/>
        <dbReference type="EC" id="1.1.1.8"/>
    </reaction>
</comment>
<proteinExistence type="predicted"/>
<dbReference type="SUPFAM" id="SSF51735">
    <property type="entry name" value="NAD(P)-binding Rossmann-fold domains"/>
    <property type="match status" value="1"/>
</dbReference>
<keyword evidence="1" id="KW-0560">Oxidoreductase</keyword>
<reference evidence="5" key="1">
    <citation type="submission" date="2021-01" db="EMBL/GenBank/DDBJ databases">
        <title>Deciphering the adaptive evolutionary patterns associated with biogeogrpahic diversity in the finger millet blast pathogen Magnaporthe oryzae in Eastern Africa.</title>
        <authorList>
            <person name="Onyema G."/>
            <person name="Shittu T.A."/>
            <person name="Dodsworth S."/>
            <person name="Devilliers S."/>
            <person name="Muthumeenakshi S."/>
            <person name="Sreenivasaprasad S."/>
        </authorList>
    </citation>
    <scope>NUCLEOTIDE SEQUENCE</scope>
    <source>
        <strain evidence="5">D15/s37</strain>
    </source>
</reference>
<evidence type="ECO:0000256" key="2">
    <source>
        <dbReference type="ARBA" id="ARBA00048683"/>
    </source>
</evidence>
<dbReference type="EMBL" id="JABSND010000063">
    <property type="protein sequence ID" value="KAI6299769.1"/>
    <property type="molecule type" value="Genomic_DNA"/>
</dbReference>
<evidence type="ECO:0000313" key="6">
    <source>
        <dbReference type="Proteomes" id="UP001059893"/>
    </source>
</evidence>
<dbReference type="Gene3D" id="1.10.1040.10">
    <property type="entry name" value="N-(1-d-carboxylethyl)-l-norvaline Dehydrogenase, domain 2"/>
    <property type="match status" value="1"/>
</dbReference>
<organism evidence="5 6">
    <name type="scientific">Pyricularia grisea</name>
    <name type="common">Crabgrass-specific blast fungus</name>
    <name type="synonym">Magnaporthe grisea</name>
    <dbReference type="NCBI Taxonomy" id="148305"/>
    <lineage>
        <taxon>Eukaryota</taxon>
        <taxon>Fungi</taxon>
        <taxon>Dikarya</taxon>
        <taxon>Ascomycota</taxon>
        <taxon>Pezizomycotina</taxon>
        <taxon>Sordariomycetes</taxon>
        <taxon>Sordariomycetidae</taxon>
        <taxon>Magnaporthales</taxon>
        <taxon>Pyriculariaceae</taxon>
        <taxon>Pyricularia</taxon>
    </lineage>
</organism>
<dbReference type="InterPro" id="IPR008927">
    <property type="entry name" value="6-PGluconate_DH-like_C_sf"/>
</dbReference>
<dbReference type="PANTHER" id="PTHR38015">
    <property type="entry name" value="BLR6086 PROTEIN"/>
    <property type="match status" value="1"/>
</dbReference>
<evidence type="ECO:0008006" key="7">
    <source>
        <dbReference type="Google" id="ProtNLM"/>
    </source>
</evidence>